<evidence type="ECO:0000313" key="1">
    <source>
        <dbReference type="EMBL" id="MDR4953631.1"/>
    </source>
</evidence>
<name>A0ABU1E7B2_9FLAO</name>
<gene>
    <name evidence="1" type="ORF">REB14_15740</name>
</gene>
<dbReference type="EMBL" id="JAVIXS010000015">
    <property type="protein sequence ID" value="MDR4953631.1"/>
    <property type="molecule type" value="Genomic_DNA"/>
</dbReference>
<protein>
    <submittedName>
        <fullName evidence="1">Uncharacterized protein</fullName>
    </submittedName>
</protein>
<accession>A0ABU1E7B2</accession>
<sequence>MEKEFNPVIKAVQSLRKLAVEIKSTNQEIRASDDQIRTNIGECGKLIASTGNSMVINLWTREKARLLENSDHQLKILERIEEKFKNRDAVNLVEDWEMTDYYKGLIMASMDQLKKAGDVIFVGENLQKWNHSWAEVFKALDNIVSIAETYRLKLRMMETLEPGEVDALTMDIIQHIPLHYSDEEAGEYEKEYLEAYHELKASQSKKKNLWDKVMDILAGGVEETPAHRVQMRRWMNGIE</sequence>
<dbReference type="RefSeq" id="WP_309522631.1">
    <property type="nucleotide sequence ID" value="NZ_JAVIXS010000015.1"/>
</dbReference>
<evidence type="ECO:0000313" key="2">
    <source>
        <dbReference type="Proteomes" id="UP001260959"/>
    </source>
</evidence>
<reference evidence="1 2" key="1">
    <citation type="submission" date="2023-08" db="EMBL/GenBank/DDBJ databases">
        <authorList>
            <person name="Maltman C."/>
        </authorList>
    </citation>
    <scope>NUCLEOTIDE SEQUENCE [LARGE SCALE GENOMIC DNA]</scope>
    <source>
        <strain evidence="1 2">ES2</strain>
    </source>
</reference>
<keyword evidence="2" id="KW-1185">Reference proteome</keyword>
<comment type="caution">
    <text evidence="1">The sequence shown here is derived from an EMBL/GenBank/DDBJ whole genome shotgun (WGS) entry which is preliminary data.</text>
</comment>
<organism evidence="1 2">
    <name type="scientific">Chryseobacterium metallicongregator</name>
    <dbReference type="NCBI Taxonomy" id="3073042"/>
    <lineage>
        <taxon>Bacteria</taxon>
        <taxon>Pseudomonadati</taxon>
        <taxon>Bacteroidota</taxon>
        <taxon>Flavobacteriia</taxon>
        <taxon>Flavobacteriales</taxon>
        <taxon>Weeksellaceae</taxon>
        <taxon>Chryseobacterium group</taxon>
        <taxon>Chryseobacterium</taxon>
    </lineage>
</organism>
<proteinExistence type="predicted"/>
<dbReference type="Proteomes" id="UP001260959">
    <property type="component" value="Unassembled WGS sequence"/>
</dbReference>